<sequence length="406" mass="46457">MEFISPYFHSEKGDLKDMNNYRGISLISTIVKLLSAIVTNRIRYTVEKSNVLVREQAGFRTHEECEAQVIALVKRIQRRWNKEMPPAYSCFIDLRKAFDRVPHEALFRKLESLGIRGRYLEFCRGLYRDPSSPLLFDLFINDLLEQCRPFGIRVVGLPESTMVGGTENRLPGLILHAQGIDLNCNLDEGFTVRRQIQRYRQKLHMATPFLRNGRIPTDLRLRVVKSCLLPSLIWGSEWWGMHQLHAKRLSLVLNQALRMVVGVHMKHAGVSIPALYTELGIPSVESLIAGRRASLWAKGPSMRTWICQLCQWIPTFRKGTWVKNTKAWLLRRLGSSAVGEIERSPRGSKTLQRAVQQVIHHKWLTTGKMTQTNTCKSIVSMHYIAVVHCCVIAPSTFLNIAKVYPG</sequence>
<dbReference type="EMBL" id="JANCYU010000051">
    <property type="protein sequence ID" value="KAK4527447.1"/>
    <property type="molecule type" value="Genomic_DNA"/>
</dbReference>
<gene>
    <name evidence="2" type="ORF">GAYE_SCF39G5369</name>
</gene>
<name>A0AAV9IJD1_9RHOD</name>
<dbReference type="InterPro" id="IPR000477">
    <property type="entry name" value="RT_dom"/>
</dbReference>
<protein>
    <recommendedName>
        <fullName evidence="1">Reverse transcriptase domain-containing protein</fullName>
    </recommendedName>
</protein>
<accession>A0AAV9IJD1</accession>
<comment type="caution">
    <text evidence="2">The sequence shown here is derived from an EMBL/GenBank/DDBJ whole genome shotgun (WGS) entry which is preliminary data.</text>
</comment>
<dbReference type="PANTHER" id="PTHR19446">
    <property type="entry name" value="REVERSE TRANSCRIPTASES"/>
    <property type="match status" value="1"/>
</dbReference>
<evidence type="ECO:0000259" key="1">
    <source>
        <dbReference type="Pfam" id="PF00078"/>
    </source>
</evidence>
<dbReference type="Proteomes" id="UP001300502">
    <property type="component" value="Unassembled WGS sequence"/>
</dbReference>
<organism evidence="2 3">
    <name type="scientific">Galdieria yellowstonensis</name>
    <dbReference type="NCBI Taxonomy" id="3028027"/>
    <lineage>
        <taxon>Eukaryota</taxon>
        <taxon>Rhodophyta</taxon>
        <taxon>Bangiophyceae</taxon>
        <taxon>Galdieriales</taxon>
        <taxon>Galdieriaceae</taxon>
        <taxon>Galdieria</taxon>
    </lineage>
</organism>
<dbReference type="Pfam" id="PF00078">
    <property type="entry name" value="RVT_1"/>
    <property type="match status" value="1"/>
</dbReference>
<dbReference type="AlphaFoldDB" id="A0AAV9IJD1"/>
<reference evidence="2 3" key="1">
    <citation type="submission" date="2022-07" db="EMBL/GenBank/DDBJ databases">
        <title>Genome-wide signatures of adaptation to extreme environments.</title>
        <authorList>
            <person name="Cho C.H."/>
            <person name="Yoon H.S."/>
        </authorList>
    </citation>
    <scope>NUCLEOTIDE SEQUENCE [LARGE SCALE GENOMIC DNA]</scope>
    <source>
        <strain evidence="2 3">108.79 E11</strain>
    </source>
</reference>
<proteinExistence type="predicted"/>
<keyword evidence="3" id="KW-1185">Reference proteome</keyword>
<evidence type="ECO:0000313" key="3">
    <source>
        <dbReference type="Proteomes" id="UP001300502"/>
    </source>
</evidence>
<dbReference type="CDD" id="cd01650">
    <property type="entry name" value="RT_nLTR_like"/>
    <property type="match status" value="1"/>
</dbReference>
<feature type="domain" description="Reverse transcriptase" evidence="1">
    <location>
        <begin position="17"/>
        <end position="149"/>
    </location>
</feature>
<evidence type="ECO:0000313" key="2">
    <source>
        <dbReference type="EMBL" id="KAK4527447.1"/>
    </source>
</evidence>